<organism evidence="1 2">
    <name type="scientific">Phytophthora megakarya</name>
    <dbReference type="NCBI Taxonomy" id="4795"/>
    <lineage>
        <taxon>Eukaryota</taxon>
        <taxon>Sar</taxon>
        <taxon>Stramenopiles</taxon>
        <taxon>Oomycota</taxon>
        <taxon>Peronosporomycetes</taxon>
        <taxon>Peronosporales</taxon>
        <taxon>Peronosporaceae</taxon>
        <taxon>Phytophthora</taxon>
    </lineage>
</organism>
<keyword evidence="2" id="KW-1185">Reference proteome</keyword>
<dbReference type="Proteomes" id="UP000198211">
    <property type="component" value="Unassembled WGS sequence"/>
</dbReference>
<gene>
    <name evidence="1" type="ORF">PHMEG_00034775</name>
</gene>
<comment type="caution">
    <text evidence="1">The sequence shown here is derived from an EMBL/GenBank/DDBJ whole genome shotgun (WGS) entry which is preliminary data.</text>
</comment>
<dbReference type="OrthoDB" id="116847at2759"/>
<evidence type="ECO:0000313" key="1">
    <source>
        <dbReference type="EMBL" id="OWY95265.1"/>
    </source>
</evidence>
<feature type="non-terminal residue" evidence="1">
    <location>
        <position position="1"/>
    </location>
</feature>
<protein>
    <submittedName>
        <fullName evidence="1">Uncharacterized protein</fullName>
    </submittedName>
</protein>
<dbReference type="AlphaFoldDB" id="A0A225UQC3"/>
<dbReference type="PANTHER" id="PTHR39200">
    <property type="entry name" value="HYPOTHETICAL EXPORTED PROTEIN"/>
    <property type="match status" value="1"/>
</dbReference>
<sequence>FKNYPRPHHESHHLDTTHVNFIKQWTLSAGVNTNSINSIDLSLAGNVYTWKVSAGVLGYVNVSGDSRAIVDGVSVSSDADNNIDEKDNSGGEISVRLENRLASGHVLTEIFLANLDAVAEVTSQRSGQVVIEDNVLVRWNGRAELQINATDSSVVYVSAPNNAHSISRMRARDSSRIKVLSIWLHASQLKLDAVDVGSICMSAQKAKASVAYVNGGDKISLPLSSKKHGTTGTFACEKSMLPERKAAKIADPS</sequence>
<dbReference type="EMBL" id="NBNE01013169">
    <property type="protein sequence ID" value="OWY95265.1"/>
    <property type="molecule type" value="Genomic_DNA"/>
</dbReference>
<name>A0A225UQC3_9STRA</name>
<dbReference type="PANTHER" id="PTHR39200:SF1">
    <property type="entry name" value="AUTO-TRANSPORTER ADHESIN HEAD GIN DOMAIN-CONTAINING PROTEIN-RELATED"/>
    <property type="match status" value="1"/>
</dbReference>
<evidence type="ECO:0000313" key="2">
    <source>
        <dbReference type="Proteomes" id="UP000198211"/>
    </source>
</evidence>
<proteinExistence type="predicted"/>
<accession>A0A225UQC3</accession>
<reference evidence="2" key="1">
    <citation type="submission" date="2017-03" db="EMBL/GenBank/DDBJ databases">
        <title>Phytopthora megakarya and P. palmivora, two closely related causual agents of cacao black pod achieved similar genome size and gene model numbers by different mechanisms.</title>
        <authorList>
            <person name="Ali S."/>
            <person name="Shao J."/>
            <person name="Larry D.J."/>
            <person name="Kronmiller B."/>
            <person name="Shen D."/>
            <person name="Strem M.D."/>
            <person name="Melnick R.L."/>
            <person name="Guiltinan M.J."/>
            <person name="Tyler B.M."/>
            <person name="Meinhardt L.W."/>
            <person name="Bailey B.A."/>
        </authorList>
    </citation>
    <scope>NUCLEOTIDE SEQUENCE [LARGE SCALE GENOMIC DNA]</scope>
    <source>
        <strain evidence="2">zdho120</strain>
    </source>
</reference>